<keyword evidence="3 7" id="KW-0597">Phosphoprotein</keyword>
<feature type="domain" description="Response regulatory" evidence="11">
    <location>
        <begin position="810"/>
        <end position="926"/>
    </location>
</feature>
<dbReference type="PANTHER" id="PTHR43047">
    <property type="entry name" value="TWO-COMPONENT HISTIDINE PROTEIN KINASE"/>
    <property type="match status" value="1"/>
</dbReference>
<evidence type="ECO:0000256" key="5">
    <source>
        <dbReference type="ARBA" id="ARBA00022777"/>
    </source>
</evidence>
<keyword evidence="9" id="KW-0812">Transmembrane</keyword>
<feature type="domain" description="Histidine kinase" evidence="10">
    <location>
        <begin position="566"/>
        <end position="782"/>
    </location>
</feature>
<dbReference type="CDD" id="cd16922">
    <property type="entry name" value="HATPase_EvgS-ArcB-TorS-like"/>
    <property type="match status" value="1"/>
</dbReference>
<name>A0A7W4W560_9GAMM</name>
<dbReference type="NCBIfam" id="TIGR00229">
    <property type="entry name" value="sensory_box"/>
    <property type="match status" value="1"/>
</dbReference>
<dbReference type="InterPro" id="IPR036890">
    <property type="entry name" value="HATPase_C_sf"/>
</dbReference>
<evidence type="ECO:0000256" key="3">
    <source>
        <dbReference type="ARBA" id="ARBA00022553"/>
    </source>
</evidence>
<dbReference type="SUPFAM" id="SSF55785">
    <property type="entry name" value="PYP-like sensor domain (PAS domain)"/>
    <property type="match status" value="1"/>
</dbReference>
<evidence type="ECO:0000313" key="13">
    <source>
        <dbReference type="EMBL" id="MBB3047681.1"/>
    </source>
</evidence>
<feature type="transmembrane region" description="Helical" evidence="9">
    <location>
        <begin position="341"/>
        <end position="362"/>
    </location>
</feature>
<evidence type="ECO:0000256" key="4">
    <source>
        <dbReference type="ARBA" id="ARBA00022679"/>
    </source>
</evidence>
<dbReference type="InterPro" id="IPR000700">
    <property type="entry name" value="PAS-assoc_C"/>
</dbReference>
<keyword evidence="14" id="KW-1185">Reference proteome</keyword>
<evidence type="ECO:0000256" key="9">
    <source>
        <dbReference type="SAM" id="Phobius"/>
    </source>
</evidence>
<feature type="domain" description="PAC" evidence="12">
    <location>
        <begin position="495"/>
        <end position="548"/>
    </location>
</feature>
<dbReference type="InterPro" id="IPR011006">
    <property type="entry name" value="CheY-like_superfamily"/>
</dbReference>
<dbReference type="RefSeq" id="WP_183410449.1">
    <property type="nucleotide sequence ID" value="NZ_JACHWY010000002.1"/>
</dbReference>
<dbReference type="SUPFAM" id="SSF55874">
    <property type="entry name" value="ATPase domain of HSP90 chaperone/DNA topoisomerase II/histidine kinase"/>
    <property type="match status" value="1"/>
</dbReference>
<evidence type="ECO:0000256" key="6">
    <source>
        <dbReference type="ARBA" id="ARBA00023012"/>
    </source>
</evidence>
<dbReference type="GO" id="GO:0000155">
    <property type="term" value="F:phosphorelay sensor kinase activity"/>
    <property type="evidence" value="ECO:0007669"/>
    <property type="project" value="InterPro"/>
</dbReference>
<dbReference type="SMART" id="SM00387">
    <property type="entry name" value="HATPase_c"/>
    <property type="match status" value="1"/>
</dbReference>
<accession>A0A7W4W560</accession>
<dbReference type="InterPro" id="IPR004358">
    <property type="entry name" value="Sig_transdc_His_kin-like_C"/>
</dbReference>
<dbReference type="EMBL" id="JACHWY010000002">
    <property type="protein sequence ID" value="MBB3047681.1"/>
    <property type="molecule type" value="Genomic_DNA"/>
</dbReference>
<dbReference type="Gene3D" id="1.10.287.130">
    <property type="match status" value="1"/>
</dbReference>
<dbReference type="Proteomes" id="UP000537130">
    <property type="component" value="Unassembled WGS sequence"/>
</dbReference>
<dbReference type="PRINTS" id="PR00344">
    <property type="entry name" value="BCTRLSENSOR"/>
</dbReference>
<dbReference type="CDD" id="cd00082">
    <property type="entry name" value="HisKA"/>
    <property type="match status" value="1"/>
</dbReference>
<feature type="modified residue" description="4-aspartylphosphate" evidence="7">
    <location>
        <position position="859"/>
    </location>
</feature>
<dbReference type="PROSITE" id="PS50110">
    <property type="entry name" value="RESPONSE_REGULATORY"/>
    <property type="match status" value="1"/>
</dbReference>
<keyword evidence="9" id="KW-1133">Transmembrane helix</keyword>
<dbReference type="SMART" id="SM00448">
    <property type="entry name" value="REC"/>
    <property type="match status" value="1"/>
</dbReference>
<sequence length="1033" mass="115949">MRKKRSLIQIYLVSLIALAAVPVALNGVIWIATEYDKFTDQSDNLRKTFVESRSELLKREVAKAMDYIEYKESQLNRTLYQELRQEVAVALALIANMHKQSAATESRSKILARVRSTIEPLRFHEQKGFFFALQGTGRALLPPLHPQSRERLRQSAMLEQFTVQVKNATQNKNQSTLEFRFSDRGSDDTHRNVSFVYYYKPLDLYIGASVYLRDEIDRIKQEVIDRLAAVPFDVDSSVLFVTEYSGKQLVNPYNPDMLGKLQPGMDRVVDVLSQEEGGQGKLVELEWRRPGGQQRSPAVSYVELYPEWNWVVGAGFFLDEYYALLEAERQALEARVMNHTLFISAIAVALMIVATLVARRLAHLNAQGFHRFQEFFAKASESSTRINVSELPFAEFEELAHHANYMVRTRSETEYALKLSERRFQLALDASQSHLWDLDMEHDRIAVGESFYRQLGYEVPPDSVSLNKFSQIFHPEDVHVLHNLVAVNGSDDGSHSVEFRVRDNAGRYRWILSRGDIVDTSADGSPHRAMGIMSDISERKQMEGELVNARIAAEDANHAKSQFLSSASHELRTPLNGVLGYVQLLQRQKKLPEESQGYLDAIENCGQHLLNLINDVLDLAKVESGTFSISLHTANLRDILASVSDILRQRAQAKKLGYEHKVSSQVPDLIRTDEVKLRQILVNLLGNAVKFTEEGKVTLEVDFDEDRNVLLFSVIDTGVGIPQEKIKSIFEPFSRVNEHDGKGTGLGLAICRRLCEAMGGELSVTSVMGKGTTFAFDIPVGDQGIIQRDRRKGVELEVEKEKLPDLSDLTIVVADDNADNRTVLKGMLESLAKSVHVAADGGEVLDLLPRKAIDLILLDYKMPKMDGLTCLREIRANSEYNEIVVIMVTASAELDTQSRAFEYGCNDYVAKPVQFEDLLKVIAKHVRTGTAEDRGAKGRGAEGRDRTSAPAVASVPLNSETETNEAAYDGPPLPIEDRKTLLELLALGDIAAMSEFCESHKDSEYGGYADYAYNLLQNFDFQGLKDLLQANDD</sequence>
<dbReference type="Pfam" id="PF08447">
    <property type="entry name" value="PAS_3"/>
    <property type="match status" value="1"/>
</dbReference>
<keyword evidence="5" id="KW-0418">Kinase</keyword>
<dbReference type="InterPro" id="IPR035965">
    <property type="entry name" value="PAS-like_dom_sf"/>
</dbReference>
<dbReference type="InterPro" id="IPR003661">
    <property type="entry name" value="HisK_dim/P_dom"/>
</dbReference>
<evidence type="ECO:0000256" key="8">
    <source>
        <dbReference type="SAM" id="MobiDB-lite"/>
    </source>
</evidence>
<dbReference type="InterPro" id="IPR005467">
    <property type="entry name" value="His_kinase_dom"/>
</dbReference>
<dbReference type="SUPFAM" id="SSF47384">
    <property type="entry name" value="Homodimeric domain of signal transducing histidine kinase"/>
    <property type="match status" value="1"/>
</dbReference>
<evidence type="ECO:0000256" key="7">
    <source>
        <dbReference type="PROSITE-ProRule" id="PRU00169"/>
    </source>
</evidence>
<dbReference type="Gene3D" id="3.30.565.10">
    <property type="entry name" value="Histidine kinase-like ATPase, C-terminal domain"/>
    <property type="match status" value="1"/>
</dbReference>
<dbReference type="Gene3D" id="3.40.50.2300">
    <property type="match status" value="1"/>
</dbReference>
<dbReference type="InterPro" id="IPR013655">
    <property type="entry name" value="PAS_fold_3"/>
</dbReference>
<evidence type="ECO:0000259" key="10">
    <source>
        <dbReference type="PROSITE" id="PS50109"/>
    </source>
</evidence>
<dbReference type="PROSITE" id="PS50109">
    <property type="entry name" value="HIS_KIN"/>
    <property type="match status" value="1"/>
</dbReference>
<keyword evidence="4" id="KW-0808">Transferase</keyword>
<dbReference type="Gene3D" id="3.30.450.20">
    <property type="entry name" value="PAS domain"/>
    <property type="match status" value="3"/>
</dbReference>
<dbReference type="CDD" id="cd17546">
    <property type="entry name" value="REC_hyHK_CKI1_RcsC-like"/>
    <property type="match status" value="1"/>
</dbReference>
<dbReference type="Pfam" id="PF02518">
    <property type="entry name" value="HATPase_c"/>
    <property type="match status" value="1"/>
</dbReference>
<protein>
    <recommendedName>
        <fullName evidence="2">histidine kinase</fullName>
        <ecNumber evidence="2">2.7.13.3</ecNumber>
    </recommendedName>
</protein>
<dbReference type="InterPro" id="IPR000014">
    <property type="entry name" value="PAS"/>
</dbReference>
<dbReference type="InterPro" id="IPR003594">
    <property type="entry name" value="HATPase_dom"/>
</dbReference>
<dbReference type="InterPro" id="IPR036097">
    <property type="entry name" value="HisK_dim/P_sf"/>
</dbReference>
<dbReference type="EC" id="2.7.13.3" evidence="2"/>
<dbReference type="InterPro" id="IPR004010">
    <property type="entry name" value="Double_Cache_2"/>
</dbReference>
<dbReference type="InterPro" id="IPR001610">
    <property type="entry name" value="PAC"/>
</dbReference>
<organism evidence="13 14">
    <name type="scientific">Litorivivens lipolytica</name>
    <dbReference type="NCBI Taxonomy" id="1524264"/>
    <lineage>
        <taxon>Bacteria</taxon>
        <taxon>Pseudomonadati</taxon>
        <taxon>Pseudomonadota</taxon>
        <taxon>Gammaproteobacteria</taxon>
        <taxon>Litorivivens</taxon>
    </lineage>
</organism>
<comment type="caution">
    <text evidence="13">The sequence shown here is derived from an EMBL/GenBank/DDBJ whole genome shotgun (WGS) entry which is preliminary data.</text>
</comment>
<dbReference type="SMART" id="SM00086">
    <property type="entry name" value="PAC"/>
    <property type="match status" value="1"/>
</dbReference>
<evidence type="ECO:0000256" key="2">
    <source>
        <dbReference type="ARBA" id="ARBA00012438"/>
    </source>
</evidence>
<dbReference type="AlphaFoldDB" id="A0A7W4W560"/>
<evidence type="ECO:0000259" key="12">
    <source>
        <dbReference type="PROSITE" id="PS50113"/>
    </source>
</evidence>
<dbReference type="Pfam" id="PF08269">
    <property type="entry name" value="dCache_2"/>
    <property type="match status" value="1"/>
</dbReference>
<evidence type="ECO:0000313" key="14">
    <source>
        <dbReference type="Proteomes" id="UP000537130"/>
    </source>
</evidence>
<reference evidence="13 14" key="1">
    <citation type="submission" date="2020-08" db="EMBL/GenBank/DDBJ databases">
        <title>Genomic Encyclopedia of Type Strains, Phase III (KMG-III): the genomes of soil and plant-associated and newly described type strains.</title>
        <authorList>
            <person name="Whitman W."/>
        </authorList>
    </citation>
    <scope>NUCLEOTIDE SEQUENCE [LARGE SCALE GENOMIC DNA]</scope>
    <source>
        <strain evidence="13 14">CECT 8654</strain>
    </source>
</reference>
<dbReference type="Pfam" id="PF00072">
    <property type="entry name" value="Response_reg"/>
    <property type="match status" value="1"/>
</dbReference>
<keyword evidence="6" id="KW-0902">Two-component regulatory system</keyword>
<gene>
    <name evidence="13" type="ORF">FHR99_001947</name>
</gene>
<proteinExistence type="predicted"/>
<dbReference type="InterPro" id="IPR001789">
    <property type="entry name" value="Sig_transdc_resp-reg_receiver"/>
</dbReference>
<dbReference type="SUPFAM" id="SSF52172">
    <property type="entry name" value="CheY-like"/>
    <property type="match status" value="1"/>
</dbReference>
<comment type="catalytic activity">
    <reaction evidence="1">
        <text>ATP + protein L-histidine = ADP + protein N-phospho-L-histidine.</text>
        <dbReference type="EC" id="2.7.13.3"/>
    </reaction>
</comment>
<dbReference type="Pfam" id="PF00512">
    <property type="entry name" value="HisKA"/>
    <property type="match status" value="1"/>
</dbReference>
<evidence type="ECO:0000256" key="1">
    <source>
        <dbReference type="ARBA" id="ARBA00000085"/>
    </source>
</evidence>
<feature type="region of interest" description="Disordered" evidence="8">
    <location>
        <begin position="932"/>
        <end position="972"/>
    </location>
</feature>
<evidence type="ECO:0000259" key="11">
    <source>
        <dbReference type="PROSITE" id="PS50110"/>
    </source>
</evidence>
<dbReference type="PROSITE" id="PS50113">
    <property type="entry name" value="PAC"/>
    <property type="match status" value="1"/>
</dbReference>
<dbReference type="FunFam" id="3.30.565.10:FF:000010">
    <property type="entry name" value="Sensor histidine kinase RcsC"/>
    <property type="match status" value="1"/>
</dbReference>
<dbReference type="SMART" id="SM00388">
    <property type="entry name" value="HisKA"/>
    <property type="match status" value="1"/>
</dbReference>
<feature type="compositionally biased region" description="Basic and acidic residues" evidence="8">
    <location>
        <begin position="932"/>
        <end position="947"/>
    </location>
</feature>
<keyword evidence="9" id="KW-0472">Membrane</keyword>